<dbReference type="EMBL" id="CP121194">
    <property type="protein sequence ID" value="XBH09697.1"/>
    <property type="molecule type" value="Genomic_DNA"/>
</dbReference>
<keyword evidence="1" id="KW-0472">Membrane</keyword>
<keyword evidence="1" id="KW-1133">Transmembrane helix</keyword>
<protein>
    <submittedName>
        <fullName evidence="2">Uncharacterized protein</fullName>
    </submittedName>
</protein>
<feature type="transmembrane region" description="Helical" evidence="1">
    <location>
        <begin position="298"/>
        <end position="316"/>
    </location>
</feature>
<name>A0AAU7CVL5_9BACT</name>
<proteinExistence type="predicted"/>
<accession>A0AAU7D773</accession>
<keyword evidence="1" id="KW-0812">Transmembrane</keyword>
<sequence>MLDIAIGVVFIFLLLSVFATTIAELILSSLNMRGKELLLGIQTLLSDESVTGLVQKVYNHGQVYGLFRGEFDPKKKRRNLPSYIPSENFAIALLDSIAQPFSELKPHAAQVPPVGGGLVPTIVQQTATITQAFKTAATALAENADTEKVGKPLMSMIAMAGDDATKLQKSVEAWYNSAMDRVSGWYKYRTLRVLFGIGLVMAVAMNADTIRIVRQLSKDSTMRQSIVAAAEATKNPTGPNDGTGETIDKRINEAKHSFDEINDLGIPVGWPPGDPNAKTPREKIAKCFDWITARPSMLLGWFLTAIAISLGAPFWFDALNKIMVVRSTVKPREKSHDEGSKDKSKS</sequence>
<reference evidence="2" key="1">
    <citation type="submission" date="2023-03" db="EMBL/GenBank/DDBJ databases">
        <title>Edaphobacter sp.</title>
        <authorList>
            <person name="Huber K.J."/>
            <person name="Papendorf J."/>
            <person name="Pilke C."/>
            <person name="Bunk B."/>
            <person name="Sproeer C."/>
            <person name="Pester M."/>
        </authorList>
    </citation>
    <scope>NUCLEOTIDE SEQUENCE</scope>
    <source>
        <strain evidence="2">DSM 109919</strain>
        <strain evidence="3">DSM 109920</strain>
    </source>
</reference>
<gene>
    <name evidence="2" type="ORF">P4G45_14565</name>
    <name evidence="3" type="ORF">P8936_15520</name>
</gene>
<accession>A0AAU7CVL5</accession>
<evidence type="ECO:0000313" key="3">
    <source>
        <dbReference type="EMBL" id="XBH13083.1"/>
    </source>
</evidence>
<organism evidence="2">
    <name type="scientific">Edaphobacter paludis</name>
    <dbReference type="NCBI Taxonomy" id="3035702"/>
    <lineage>
        <taxon>Bacteria</taxon>
        <taxon>Pseudomonadati</taxon>
        <taxon>Acidobacteriota</taxon>
        <taxon>Terriglobia</taxon>
        <taxon>Terriglobales</taxon>
        <taxon>Acidobacteriaceae</taxon>
        <taxon>Edaphobacter</taxon>
    </lineage>
</organism>
<evidence type="ECO:0000256" key="1">
    <source>
        <dbReference type="SAM" id="Phobius"/>
    </source>
</evidence>
<dbReference type="EMBL" id="CP121195">
    <property type="protein sequence ID" value="XBH13083.1"/>
    <property type="molecule type" value="Genomic_DNA"/>
</dbReference>
<feature type="transmembrane region" description="Helical" evidence="1">
    <location>
        <begin position="193"/>
        <end position="213"/>
    </location>
</feature>
<dbReference type="RefSeq" id="WP_348267204.1">
    <property type="nucleotide sequence ID" value="NZ_CP121194.1"/>
</dbReference>
<dbReference type="KEGG" id="epl:P4G45_14565"/>
<evidence type="ECO:0000313" key="2">
    <source>
        <dbReference type="EMBL" id="XBH09697.1"/>
    </source>
</evidence>
<dbReference type="AlphaFoldDB" id="A0AAU7CVL5"/>